<evidence type="ECO:0000313" key="2">
    <source>
        <dbReference type="EMBL" id="MDY0883703.1"/>
    </source>
</evidence>
<reference evidence="2 3" key="1">
    <citation type="journal article" date="2016" name="Antonie Van Leeuwenhoek">
        <title>Dongia soli sp. nov., isolated from soil from Dokdo, Korea.</title>
        <authorList>
            <person name="Kim D.U."/>
            <person name="Lee H."/>
            <person name="Kim H."/>
            <person name="Kim S.G."/>
            <person name="Ka J.O."/>
        </authorList>
    </citation>
    <scope>NUCLEOTIDE SEQUENCE [LARGE SCALE GENOMIC DNA]</scope>
    <source>
        <strain evidence="2 3">D78</strain>
    </source>
</reference>
<dbReference type="InterPro" id="IPR000073">
    <property type="entry name" value="AB_hydrolase_1"/>
</dbReference>
<organism evidence="2 3">
    <name type="scientific">Dongia soli</name>
    <dbReference type="NCBI Taxonomy" id="600628"/>
    <lineage>
        <taxon>Bacteria</taxon>
        <taxon>Pseudomonadati</taxon>
        <taxon>Pseudomonadota</taxon>
        <taxon>Alphaproteobacteria</taxon>
        <taxon>Rhodospirillales</taxon>
        <taxon>Dongiaceae</taxon>
        <taxon>Dongia</taxon>
    </lineage>
</organism>
<sequence>MILLVHGWGYDATIWDEVADRLAGLPIRRIDLGFFGQVQTELPRETCIGVGHSLGFLWLLRQALPICKALVAVNAFSRFTETADFQPGVAPRLLTRMRQQFERQPAAVLDDFWQRCGAAGPTQPAETSRLSAGLSWLQDWDERDRLAAFDGPLSVIASQADAIVSPAMTMRAFAGEDLLWHESAGHALPRQDPAWLAAQLRQIWDSAGHG</sequence>
<evidence type="ECO:0000259" key="1">
    <source>
        <dbReference type="Pfam" id="PF12697"/>
    </source>
</evidence>
<evidence type="ECO:0000313" key="3">
    <source>
        <dbReference type="Proteomes" id="UP001279642"/>
    </source>
</evidence>
<feature type="domain" description="AB hydrolase-1" evidence="1">
    <location>
        <begin position="2"/>
        <end position="198"/>
    </location>
</feature>
<dbReference type="Gene3D" id="3.40.50.1820">
    <property type="entry name" value="alpha/beta hydrolase"/>
    <property type="match status" value="1"/>
</dbReference>
<proteinExistence type="predicted"/>
<gene>
    <name evidence="2" type="ORF">SMD27_12695</name>
</gene>
<dbReference type="Proteomes" id="UP001279642">
    <property type="component" value="Unassembled WGS sequence"/>
</dbReference>
<name>A0ABU5EBZ1_9PROT</name>
<dbReference type="EMBL" id="JAXCLW010000003">
    <property type="protein sequence ID" value="MDY0883703.1"/>
    <property type="molecule type" value="Genomic_DNA"/>
</dbReference>
<keyword evidence="3" id="KW-1185">Reference proteome</keyword>
<keyword evidence="2" id="KW-0378">Hydrolase</keyword>
<comment type="caution">
    <text evidence="2">The sequence shown here is derived from an EMBL/GenBank/DDBJ whole genome shotgun (WGS) entry which is preliminary data.</text>
</comment>
<protein>
    <submittedName>
        <fullName evidence="2">Alpha/beta hydrolase</fullName>
    </submittedName>
</protein>
<dbReference type="Pfam" id="PF12697">
    <property type="entry name" value="Abhydrolase_6"/>
    <property type="match status" value="1"/>
</dbReference>
<dbReference type="InterPro" id="IPR029058">
    <property type="entry name" value="AB_hydrolase_fold"/>
</dbReference>
<accession>A0ABU5EBZ1</accession>
<dbReference type="GO" id="GO:0016787">
    <property type="term" value="F:hydrolase activity"/>
    <property type="evidence" value="ECO:0007669"/>
    <property type="project" value="UniProtKB-KW"/>
</dbReference>
<dbReference type="RefSeq" id="WP_320508772.1">
    <property type="nucleotide sequence ID" value="NZ_JAXCLW010000003.1"/>
</dbReference>
<dbReference type="SUPFAM" id="SSF53474">
    <property type="entry name" value="alpha/beta-Hydrolases"/>
    <property type="match status" value="1"/>
</dbReference>